<dbReference type="OMA" id="YSRTQDC"/>
<evidence type="ECO:0000313" key="2">
    <source>
        <dbReference type="Proteomes" id="UP000005447"/>
    </source>
</evidence>
<sequence length="326" mass="37264">MFRKIHSIFSSSPQRKAAAENPYYTGAGSGVKLIRSSSMYVVGDHGEKFSESLKKYKSTSSMDTSLYYLQQEEDCAWMYSRTQDCLQYLQELLALRRKYLSSLGDLKPQRASQGISSTFSKYSKGGKKPCGQSIPKEIKKATTKKYSQFSADVADAIAFFDSIIAELETERWPRAAEVEPLNEDVDFDVTTSSREHSLHSNWILRAPRRHSEDIAVHAAHTPDSQFRRSTELRTIGTQRRLERHPIYLPKAVEGAFNTLKFKPKPHKKELGSSRQVLFNFSGEDMEWDAELFALEPLASPGEDYCETENPKGQWLLQERLWERTVP</sequence>
<dbReference type="EMBL" id="AAKN02011239">
    <property type="status" value="NOT_ANNOTATED_CDS"/>
    <property type="molecule type" value="Genomic_DNA"/>
</dbReference>
<protein>
    <submittedName>
        <fullName evidence="1">Chromosome 13 open reading frame 42</fullName>
    </submittedName>
</protein>
<dbReference type="GeneTree" id="ENSGT00390000003838"/>
<dbReference type="OrthoDB" id="8784811at2759"/>
<name>A0A286X9K4_CAVPO</name>
<dbReference type="VEuPathDB" id="HostDB:ENSCPOG00000034338"/>
<reference evidence="1" key="3">
    <citation type="submission" date="2025-09" db="UniProtKB">
        <authorList>
            <consortium name="Ensembl"/>
        </authorList>
    </citation>
    <scope>IDENTIFICATION</scope>
    <source>
        <strain evidence="1">2N</strain>
    </source>
</reference>
<dbReference type="AlphaFoldDB" id="A0A286X9K4"/>
<organism evidence="1 2">
    <name type="scientific">Cavia porcellus</name>
    <name type="common">Guinea pig</name>
    <dbReference type="NCBI Taxonomy" id="10141"/>
    <lineage>
        <taxon>Eukaryota</taxon>
        <taxon>Metazoa</taxon>
        <taxon>Chordata</taxon>
        <taxon>Craniata</taxon>
        <taxon>Vertebrata</taxon>
        <taxon>Euteleostomi</taxon>
        <taxon>Mammalia</taxon>
        <taxon>Eutheria</taxon>
        <taxon>Euarchontoglires</taxon>
        <taxon>Glires</taxon>
        <taxon>Rodentia</taxon>
        <taxon>Hystricomorpha</taxon>
        <taxon>Caviidae</taxon>
        <taxon>Cavia</taxon>
    </lineage>
</organism>
<dbReference type="InParanoid" id="A0A286X9K4"/>
<keyword evidence="2" id="KW-1185">Reference proteome</keyword>
<proteinExistence type="predicted"/>
<dbReference type="Ensembl" id="ENSCPOT00000034247.1">
    <property type="protein sequence ID" value="ENSCPOP00000022107.1"/>
    <property type="gene ID" value="ENSCPOG00000034338.1"/>
</dbReference>
<dbReference type="Proteomes" id="UP000005447">
    <property type="component" value="Unassembled WGS sequence"/>
</dbReference>
<evidence type="ECO:0000313" key="1">
    <source>
        <dbReference type="Ensembl" id="ENSCPOP00000022107.1"/>
    </source>
</evidence>
<gene>
    <name evidence="1" type="primary">C13orf42</name>
</gene>
<reference evidence="1" key="2">
    <citation type="submission" date="2025-08" db="UniProtKB">
        <authorList>
            <consortium name="Ensembl"/>
        </authorList>
    </citation>
    <scope>IDENTIFICATION</scope>
    <source>
        <strain evidence="1">2N</strain>
    </source>
</reference>
<reference evidence="2" key="1">
    <citation type="journal article" date="2011" name="Nature">
        <title>A high-resolution map of human evolutionary constraint using 29 mammals.</title>
        <authorList>
            <person name="Lindblad-Toh K."/>
            <person name="Garber M."/>
            <person name="Zuk O."/>
            <person name="Lin M.F."/>
            <person name="Parker B.J."/>
            <person name="Washietl S."/>
            <person name="Kheradpour P."/>
            <person name="Ernst J."/>
            <person name="Jordan G."/>
            <person name="Mauceli E."/>
            <person name="Ward L.D."/>
            <person name="Lowe C.B."/>
            <person name="Holloway A.K."/>
            <person name="Clamp M."/>
            <person name="Gnerre S."/>
            <person name="Alfoldi J."/>
            <person name="Beal K."/>
            <person name="Chang J."/>
            <person name="Clawson H."/>
            <person name="Cuff J."/>
            <person name="Di Palma F."/>
            <person name="Fitzgerald S."/>
            <person name="Flicek P."/>
            <person name="Guttman M."/>
            <person name="Hubisz M.J."/>
            <person name="Jaffe D.B."/>
            <person name="Jungreis I."/>
            <person name="Kent W.J."/>
            <person name="Kostka D."/>
            <person name="Lara M."/>
            <person name="Martins A.L."/>
            <person name="Massingham T."/>
            <person name="Moltke I."/>
            <person name="Raney B.J."/>
            <person name="Rasmussen M.D."/>
            <person name="Robinson J."/>
            <person name="Stark A."/>
            <person name="Vilella A.J."/>
            <person name="Wen J."/>
            <person name="Xie X."/>
            <person name="Zody M.C."/>
            <person name="Baldwin J."/>
            <person name="Bloom T."/>
            <person name="Chin C.W."/>
            <person name="Heiman D."/>
            <person name="Nicol R."/>
            <person name="Nusbaum C."/>
            <person name="Young S."/>
            <person name="Wilkinson J."/>
            <person name="Worley K.C."/>
            <person name="Kovar C.L."/>
            <person name="Muzny D.M."/>
            <person name="Gibbs R.A."/>
            <person name="Cree A."/>
            <person name="Dihn H.H."/>
            <person name="Fowler G."/>
            <person name="Jhangiani S."/>
            <person name="Joshi V."/>
            <person name="Lee S."/>
            <person name="Lewis L.R."/>
            <person name="Nazareth L.V."/>
            <person name="Okwuonu G."/>
            <person name="Santibanez J."/>
            <person name="Warren W.C."/>
            <person name="Mardis E.R."/>
            <person name="Weinstock G.M."/>
            <person name="Wilson R.K."/>
            <person name="Delehaunty K."/>
            <person name="Dooling D."/>
            <person name="Fronik C."/>
            <person name="Fulton L."/>
            <person name="Fulton B."/>
            <person name="Graves T."/>
            <person name="Minx P."/>
            <person name="Sodergren E."/>
            <person name="Birney E."/>
            <person name="Margulies E.H."/>
            <person name="Herrero J."/>
            <person name="Green E.D."/>
            <person name="Haussler D."/>
            <person name="Siepel A."/>
            <person name="Goldman N."/>
            <person name="Pollard K.S."/>
            <person name="Pedersen J.S."/>
            <person name="Lander E.S."/>
            <person name="Kellis M."/>
        </authorList>
    </citation>
    <scope>NUCLEOTIDE SEQUENCE [LARGE SCALE GENOMIC DNA]</scope>
    <source>
        <strain evidence="2">2N</strain>
    </source>
</reference>
<accession>A0A286X9K4</accession>